<protein>
    <submittedName>
        <fullName evidence="1">Uncharacterized protein</fullName>
    </submittedName>
</protein>
<dbReference type="OrthoDB" id="647907at2759"/>
<evidence type="ECO:0000313" key="2">
    <source>
        <dbReference type="Proteomes" id="UP000325577"/>
    </source>
</evidence>
<dbReference type="Proteomes" id="UP000325577">
    <property type="component" value="Linkage Group LG20"/>
</dbReference>
<sequence>MYVTRPRSLYKKFPSSLSTPPDGPNSGFLVLQEESKNPDCLGLFKKFNLVGLPFPQNKKLTLRHEGFEDVFFIPVLDQPLSSNRYYVIHSNGFGEAYTCSKEEDKITCCFCSCVQEVVSRPLNPYNIYQQFEIVPYGPGGLCFYAKSVAPDGYPPYVLRRKPWDVDTNTPKNYELGEAPGLDTALRARLPKFNFPQDF</sequence>
<dbReference type="EMBL" id="CM018044">
    <property type="protein sequence ID" value="KAA8529239.1"/>
    <property type="molecule type" value="Genomic_DNA"/>
</dbReference>
<dbReference type="InterPro" id="IPR010683">
    <property type="entry name" value="DUF1262"/>
</dbReference>
<dbReference type="Pfam" id="PF06880">
    <property type="entry name" value="DUF1262"/>
    <property type="match status" value="1"/>
</dbReference>
<keyword evidence="2" id="KW-1185">Reference proteome</keyword>
<name>A0A5J5AG99_9ASTE</name>
<proteinExistence type="predicted"/>
<dbReference type="PANTHER" id="PTHR31050:SF3">
    <property type="entry name" value="OS08G0412800 PROTEIN"/>
    <property type="match status" value="1"/>
</dbReference>
<organism evidence="1 2">
    <name type="scientific">Nyssa sinensis</name>
    <dbReference type="NCBI Taxonomy" id="561372"/>
    <lineage>
        <taxon>Eukaryota</taxon>
        <taxon>Viridiplantae</taxon>
        <taxon>Streptophyta</taxon>
        <taxon>Embryophyta</taxon>
        <taxon>Tracheophyta</taxon>
        <taxon>Spermatophyta</taxon>
        <taxon>Magnoliopsida</taxon>
        <taxon>eudicotyledons</taxon>
        <taxon>Gunneridae</taxon>
        <taxon>Pentapetalae</taxon>
        <taxon>asterids</taxon>
        <taxon>Cornales</taxon>
        <taxon>Nyssaceae</taxon>
        <taxon>Nyssa</taxon>
    </lineage>
</organism>
<dbReference type="PANTHER" id="PTHR31050">
    <property type="entry name" value="OS08G0413200 PROTEIN"/>
    <property type="match status" value="1"/>
</dbReference>
<gene>
    <name evidence="1" type="ORF">F0562_033962</name>
</gene>
<accession>A0A5J5AG99</accession>
<dbReference type="AlphaFoldDB" id="A0A5J5AG99"/>
<reference evidence="1 2" key="1">
    <citation type="submission" date="2019-09" db="EMBL/GenBank/DDBJ databases">
        <title>A chromosome-level genome assembly of the Chinese tupelo Nyssa sinensis.</title>
        <authorList>
            <person name="Yang X."/>
            <person name="Kang M."/>
            <person name="Yang Y."/>
            <person name="Xiong H."/>
            <person name="Wang M."/>
            <person name="Zhang Z."/>
            <person name="Wang Z."/>
            <person name="Wu H."/>
            <person name="Ma T."/>
            <person name="Liu J."/>
            <person name="Xi Z."/>
        </authorList>
    </citation>
    <scope>NUCLEOTIDE SEQUENCE [LARGE SCALE GENOMIC DNA]</scope>
    <source>
        <strain evidence="1">J267</strain>
        <tissue evidence="1">Leaf</tissue>
    </source>
</reference>
<evidence type="ECO:0000313" key="1">
    <source>
        <dbReference type="EMBL" id="KAA8529239.1"/>
    </source>
</evidence>